<feature type="non-terminal residue" evidence="3">
    <location>
        <position position="326"/>
    </location>
</feature>
<gene>
    <name evidence="3" type="ORF">KI387_001104</name>
</gene>
<dbReference type="PANTHER" id="PTHR19308">
    <property type="entry name" value="PHOSPHATIDYLCHOLINE TRANSFER PROTEIN"/>
    <property type="match status" value="1"/>
</dbReference>
<dbReference type="PANTHER" id="PTHR19308:SF39">
    <property type="entry name" value="PHOSPHATIDYLCHOLINE TRANSFER PROTEIN"/>
    <property type="match status" value="1"/>
</dbReference>
<dbReference type="GO" id="GO:0008289">
    <property type="term" value="F:lipid binding"/>
    <property type="evidence" value="ECO:0007669"/>
    <property type="project" value="InterPro"/>
</dbReference>
<feature type="domain" description="START" evidence="2">
    <location>
        <begin position="43"/>
        <end position="234"/>
    </location>
</feature>
<dbReference type="InterPro" id="IPR002913">
    <property type="entry name" value="START_lipid-bd_dom"/>
</dbReference>
<dbReference type="PROSITE" id="PS50848">
    <property type="entry name" value="START"/>
    <property type="match status" value="1"/>
</dbReference>
<feature type="region of interest" description="Disordered" evidence="1">
    <location>
        <begin position="1"/>
        <end position="22"/>
    </location>
</feature>
<evidence type="ECO:0000259" key="2">
    <source>
        <dbReference type="PROSITE" id="PS50848"/>
    </source>
</evidence>
<dbReference type="Proteomes" id="UP000824469">
    <property type="component" value="Unassembled WGS sequence"/>
</dbReference>
<dbReference type="SUPFAM" id="SSF55961">
    <property type="entry name" value="Bet v1-like"/>
    <property type="match status" value="1"/>
</dbReference>
<dbReference type="EMBL" id="JAHRHJ020000001">
    <property type="protein sequence ID" value="KAH9328996.1"/>
    <property type="molecule type" value="Genomic_DNA"/>
</dbReference>
<dbReference type="InterPro" id="IPR023393">
    <property type="entry name" value="START-like_dom_sf"/>
</dbReference>
<comment type="caution">
    <text evidence="3">The sequence shown here is derived from an EMBL/GenBank/DDBJ whole genome shotgun (WGS) entry which is preliminary data.</text>
</comment>
<protein>
    <recommendedName>
        <fullName evidence="2">START domain-containing protein</fullName>
    </recommendedName>
</protein>
<dbReference type="FunFam" id="3.30.530.20:FF:000006">
    <property type="entry name" value="StAR-related lipid transfer protein 7, mitochondrial"/>
    <property type="match status" value="1"/>
</dbReference>
<evidence type="ECO:0000313" key="3">
    <source>
        <dbReference type="EMBL" id="KAH9328996.1"/>
    </source>
</evidence>
<dbReference type="OMA" id="RPKWAYL"/>
<accession>A0AA38GU07</accession>
<dbReference type="AlphaFoldDB" id="A0AA38GU07"/>
<dbReference type="Pfam" id="PF01852">
    <property type="entry name" value="START"/>
    <property type="match status" value="1"/>
</dbReference>
<organism evidence="3 4">
    <name type="scientific">Taxus chinensis</name>
    <name type="common">Chinese yew</name>
    <name type="synonym">Taxus wallichiana var. chinensis</name>
    <dbReference type="NCBI Taxonomy" id="29808"/>
    <lineage>
        <taxon>Eukaryota</taxon>
        <taxon>Viridiplantae</taxon>
        <taxon>Streptophyta</taxon>
        <taxon>Embryophyta</taxon>
        <taxon>Tracheophyta</taxon>
        <taxon>Spermatophyta</taxon>
        <taxon>Pinopsida</taxon>
        <taxon>Pinidae</taxon>
        <taxon>Conifers II</taxon>
        <taxon>Cupressales</taxon>
        <taxon>Taxaceae</taxon>
        <taxon>Taxus</taxon>
    </lineage>
</organism>
<keyword evidence="4" id="KW-1185">Reference proteome</keyword>
<dbReference type="GO" id="GO:0005737">
    <property type="term" value="C:cytoplasm"/>
    <property type="evidence" value="ECO:0007669"/>
    <property type="project" value="UniProtKB-ARBA"/>
</dbReference>
<dbReference type="CDD" id="cd08870">
    <property type="entry name" value="START_STARD2_7-like"/>
    <property type="match status" value="1"/>
</dbReference>
<feature type="compositionally biased region" description="Acidic residues" evidence="1">
    <location>
        <begin position="1"/>
        <end position="21"/>
    </location>
</feature>
<name>A0AA38GU07_TAXCH</name>
<evidence type="ECO:0000313" key="4">
    <source>
        <dbReference type="Proteomes" id="UP000824469"/>
    </source>
</evidence>
<dbReference type="Gene3D" id="3.30.530.20">
    <property type="match status" value="1"/>
</dbReference>
<proteinExistence type="predicted"/>
<dbReference type="InterPro" id="IPR051213">
    <property type="entry name" value="START_lipid_transfer"/>
</dbReference>
<evidence type="ECO:0000256" key="1">
    <source>
        <dbReference type="SAM" id="MobiDB-lite"/>
    </source>
</evidence>
<sequence length="326" mass="37809">VTDEQPPDDESVQEQEQEQEQEAISFKDLENLFCLLEENDGGPEWQLIMDNSTPNMTYQAWRRDPAVGPTQYRMRTVFEDVTPELTRDFFWDDDFRRKWDNMLIHVRTLEECPRTGTMISYWIRKFPFFCSDREYIIGRRIWESGRTYFCVTKGVPYPSLPRHNKPKRVDTYHSSWRIQAVESRKGDGQLTACEVVLFHHEDMGIPKEIAKIGVRRGMWTHVKNLCRGLHAFQKEQMSGAPLSRCAFMARINTKVPAAYSSDLGISTETEEVAQGSSNVRKGNRWKWTIVGGVIVLACCLDRGVLSKALIFGATRKLNNMRKKNDQ</sequence>
<reference evidence="3 4" key="1">
    <citation type="journal article" date="2021" name="Nat. Plants">
        <title>The Taxus genome provides insights into paclitaxel biosynthesis.</title>
        <authorList>
            <person name="Xiong X."/>
            <person name="Gou J."/>
            <person name="Liao Q."/>
            <person name="Li Y."/>
            <person name="Zhou Q."/>
            <person name="Bi G."/>
            <person name="Li C."/>
            <person name="Du R."/>
            <person name="Wang X."/>
            <person name="Sun T."/>
            <person name="Guo L."/>
            <person name="Liang H."/>
            <person name="Lu P."/>
            <person name="Wu Y."/>
            <person name="Zhang Z."/>
            <person name="Ro D.K."/>
            <person name="Shang Y."/>
            <person name="Huang S."/>
            <person name="Yan J."/>
        </authorList>
    </citation>
    <scope>NUCLEOTIDE SEQUENCE [LARGE SCALE GENOMIC DNA]</scope>
    <source>
        <strain evidence="3">Ta-2019</strain>
    </source>
</reference>